<feature type="transmembrane region" description="Helical" evidence="14">
    <location>
        <begin position="14"/>
        <end position="35"/>
    </location>
</feature>
<dbReference type="InterPro" id="IPR035513">
    <property type="entry name" value="Invertase/methylesterase_inhib"/>
</dbReference>
<dbReference type="PROSITE" id="PS00503">
    <property type="entry name" value="PECTINESTERASE_2"/>
    <property type="match status" value="1"/>
</dbReference>
<dbReference type="FunFam" id="2.160.20.10:FF:000001">
    <property type="entry name" value="Pectinesterase"/>
    <property type="match status" value="1"/>
</dbReference>
<dbReference type="SUPFAM" id="SSF101148">
    <property type="entry name" value="Plant invertase/pectin methylesterase inhibitor"/>
    <property type="match status" value="1"/>
</dbReference>
<keyword evidence="6 13" id="KW-0063">Aspartyl esterase</keyword>
<name>A0ABC8R7P3_9AQUA</name>
<dbReference type="Proteomes" id="UP001642360">
    <property type="component" value="Unassembled WGS sequence"/>
</dbReference>
<comment type="pathway">
    <text evidence="1 13">Glycan metabolism; pectin degradation; 2-dehydro-3-deoxy-D-gluconate from pectin: step 1/5.</text>
</comment>
<keyword evidence="14" id="KW-0812">Transmembrane</keyword>
<evidence type="ECO:0000256" key="13">
    <source>
        <dbReference type="RuleBase" id="RU000589"/>
    </source>
</evidence>
<dbReference type="Gene3D" id="1.20.140.40">
    <property type="entry name" value="Invertase/pectin methylesterase inhibitor family protein"/>
    <property type="match status" value="1"/>
</dbReference>
<evidence type="ECO:0000256" key="5">
    <source>
        <dbReference type="ARBA" id="ARBA00022801"/>
    </source>
</evidence>
<accession>A0ABC8R7P3</accession>
<proteinExistence type="inferred from homology"/>
<dbReference type="GO" id="GO:0045490">
    <property type="term" value="P:pectin catabolic process"/>
    <property type="evidence" value="ECO:0007669"/>
    <property type="project" value="UniProtKB-UniRule"/>
</dbReference>
<keyword evidence="8" id="KW-0325">Glycoprotein</keyword>
<dbReference type="NCBIfam" id="TIGR01614">
    <property type="entry name" value="PME_inhib"/>
    <property type="match status" value="1"/>
</dbReference>
<dbReference type="AlphaFoldDB" id="A0ABC8R7P3"/>
<keyword evidence="7" id="KW-1015">Disulfide bond</keyword>
<evidence type="ECO:0000256" key="12">
    <source>
        <dbReference type="PROSITE-ProRule" id="PRU10040"/>
    </source>
</evidence>
<evidence type="ECO:0000256" key="11">
    <source>
        <dbReference type="ARBA" id="ARBA00057335"/>
    </source>
</evidence>
<dbReference type="InterPro" id="IPR011050">
    <property type="entry name" value="Pectin_lyase_fold/virulence"/>
</dbReference>
<evidence type="ECO:0000256" key="8">
    <source>
        <dbReference type="ARBA" id="ARBA00023180"/>
    </source>
</evidence>
<evidence type="ECO:0000256" key="7">
    <source>
        <dbReference type="ARBA" id="ARBA00023157"/>
    </source>
</evidence>
<organism evidence="16 17">
    <name type="scientific">Ilex paraguariensis</name>
    <name type="common">yerba mate</name>
    <dbReference type="NCBI Taxonomy" id="185542"/>
    <lineage>
        <taxon>Eukaryota</taxon>
        <taxon>Viridiplantae</taxon>
        <taxon>Streptophyta</taxon>
        <taxon>Embryophyta</taxon>
        <taxon>Tracheophyta</taxon>
        <taxon>Spermatophyta</taxon>
        <taxon>Magnoliopsida</taxon>
        <taxon>eudicotyledons</taxon>
        <taxon>Gunneridae</taxon>
        <taxon>Pentapetalae</taxon>
        <taxon>asterids</taxon>
        <taxon>campanulids</taxon>
        <taxon>Aquifoliales</taxon>
        <taxon>Aquifoliaceae</taxon>
        <taxon>Ilex</taxon>
    </lineage>
</organism>
<keyword evidence="17" id="KW-1185">Reference proteome</keyword>
<comment type="caution">
    <text evidence="16">The sequence shown here is derived from an EMBL/GenBank/DDBJ whole genome shotgun (WGS) entry which is preliminary data.</text>
</comment>
<dbReference type="Pfam" id="PF01095">
    <property type="entry name" value="Pectinesterase"/>
    <property type="match status" value="1"/>
</dbReference>
<feature type="active site" evidence="12">
    <location>
        <position position="407"/>
    </location>
</feature>
<dbReference type="GO" id="GO:0030599">
    <property type="term" value="F:pectinesterase activity"/>
    <property type="evidence" value="ECO:0007669"/>
    <property type="project" value="UniProtKB-UniRule"/>
</dbReference>
<evidence type="ECO:0000313" key="17">
    <source>
        <dbReference type="Proteomes" id="UP001642360"/>
    </source>
</evidence>
<keyword evidence="14" id="KW-0472">Membrane</keyword>
<dbReference type="SMART" id="SM00856">
    <property type="entry name" value="PMEI"/>
    <property type="match status" value="1"/>
</dbReference>
<keyword evidence="9" id="KW-0961">Cell wall biogenesis/degradation</keyword>
<dbReference type="InterPro" id="IPR000070">
    <property type="entry name" value="Pectinesterase_cat"/>
</dbReference>
<evidence type="ECO:0000256" key="6">
    <source>
        <dbReference type="ARBA" id="ARBA00023085"/>
    </source>
</evidence>
<evidence type="ECO:0000256" key="9">
    <source>
        <dbReference type="ARBA" id="ARBA00023316"/>
    </source>
</evidence>
<comment type="similarity">
    <text evidence="2">In the N-terminal section; belongs to the PMEI family.</text>
</comment>
<comment type="catalytic activity">
    <reaction evidence="10 13">
        <text>[(1-&gt;4)-alpha-D-galacturonosyl methyl ester](n) + n H2O = [(1-&gt;4)-alpha-D-galacturonosyl](n) + n methanol + n H(+)</text>
        <dbReference type="Rhea" id="RHEA:22380"/>
        <dbReference type="Rhea" id="RHEA-COMP:14570"/>
        <dbReference type="Rhea" id="RHEA-COMP:14573"/>
        <dbReference type="ChEBI" id="CHEBI:15377"/>
        <dbReference type="ChEBI" id="CHEBI:15378"/>
        <dbReference type="ChEBI" id="CHEBI:17790"/>
        <dbReference type="ChEBI" id="CHEBI:140522"/>
        <dbReference type="ChEBI" id="CHEBI:140523"/>
        <dbReference type="EC" id="3.1.1.11"/>
    </reaction>
</comment>
<evidence type="ECO:0000256" key="2">
    <source>
        <dbReference type="ARBA" id="ARBA00006027"/>
    </source>
</evidence>
<keyword evidence="5 13" id="KW-0378">Hydrolase</keyword>
<dbReference type="EC" id="3.1.1.11" evidence="4 13"/>
<protein>
    <recommendedName>
        <fullName evidence="4 13">Pectinesterase</fullName>
        <ecNumber evidence="4 13">3.1.1.11</ecNumber>
    </recommendedName>
</protein>
<dbReference type="GO" id="GO:0042545">
    <property type="term" value="P:cell wall modification"/>
    <property type="evidence" value="ECO:0007669"/>
    <property type="project" value="UniProtKB-UniRule"/>
</dbReference>
<reference evidence="16 17" key="1">
    <citation type="submission" date="2024-02" db="EMBL/GenBank/DDBJ databases">
        <authorList>
            <person name="Vignale AGUSTIN F."/>
            <person name="Sosa J E."/>
            <person name="Modenutti C."/>
        </authorList>
    </citation>
    <scope>NUCLEOTIDE SEQUENCE [LARGE SCALE GENOMIC DNA]</scope>
</reference>
<evidence type="ECO:0000259" key="15">
    <source>
        <dbReference type="SMART" id="SM00856"/>
    </source>
</evidence>
<dbReference type="InterPro" id="IPR012334">
    <property type="entry name" value="Pectin_lyas_fold"/>
</dbReference>
<evidence type="ECO:0000256" key="10">
    <source>
        <dbReference type="ARBA" id="ARBA00047928"/>
    </source>
</evidence>
<gene>
    <name evidence="16" type="ORF">ILEXP_LOCUS6308</name>
</gene>
<keyword evidence="14" id="KW-1133">Transmembrane helix</keyword>
<evidence type="ECO:0000313" key="16">
    <source>
        <dbReference type="EMBL" id="CAK9138954.1"/>
    </source>
</evidence>
<dbReference type="EMBL" id="CAUOFW020000925">
    <property type="protein sequence ID" value="CAK9138954.1"/>
    <property type="molecule type" value="Genomic_DNA"/>
</dbReference>
<evidence type="ECO:0000256" key="3">
    <source>
        <dbReference type="ARBA" id="ARBA00007786"/>
    </source>
</evidence>
<dbReference type="CDD" id="cd15798">
    <property type="entry name" value="PMEI-like_3"/>
    <property type="match status" value="1"/>
</dbReference>
<sequence length="578" mass="62598">MGSSEHSGGSKKKVTIIGLSSIFLVAMVVAVAVGVNRQNSGSGGGAGGGGGEISTSNKAIKAICQPTDYKETCESSLSSAQNTTDPKELIKVAFQYTVTNIGDAIKNSSLLQEAAKDPRTSEAFETCKEVLDTAIDDLKRSFDKVSTFDISKMDDYVADLKTWLSGSITYQETCLDGFENTTGDSGEKMKKLLKTAGELSSNGLAMVSELGQVLTSLQIPGLTRRLLSEEEESIQDPSWVNSKRRDLLGAQPGAIKPNAVVAQDGSGTHKTINDALKLTTKSSNDTFVILIKAGVYKEYIEIPRHVNNIVFLGEGPTKTRITGNKNYADGVGTYKTATVAVNGDHFMAKDIGFENSAGAIKHQAVALRVSGDMAIFYNCQIDGYQDTLYAHSYRQFYRDCNITGTIDFIFGDASAVFQNCRMIVRKPLDNQACMVTAQGRKDKRGQGATVLQNCYITAEPAFIAATLPFKSYLGRPWKDFSRTIIMQSFIDSTIDPEGWAPWAGTYALDTLWYAEYDNTGPGAGQAARVKWSGIKKISPQEAEGFTPAKFIEGDIWIKPTGIPYDSGMMQSLKVSSVM</sequence>
<evidence type="ECO:0000256" key="1">
    <source>
        <dbReference type="ARBA" id="ARBA00005184"/>
    </source>
</evidence>
<dbReference type="Gene3D" id="2.160.20.10">
    <property type="entry name" value="Single-stranded right-handed beta-helix, Pectin lyase-like"/>
    <property type="match status" value="1"/>
</dbReference>
<dbReference type="Pfam" id="PF04043">
    <property type="entry name" value="PMEI"/>
    <property type="match status" value="1"/>
</dbReference>
<dbReference type="FunFam" id="1.20.140.40:FF:000001">
    <property type="entry name" value="Pectinesterase"/>
    <property type="match status" value="1"/>
</dbReference>
<feature type="domain" description="Pectinesterase inhibitor" evidence="15">
    <location>
        <begin position="55"/>
        <end position="206"/>
    </location>
</feature>
<comment type="similarity">
    <text evidence="3">In the C-terminal section; belongs to the pectinesterase family.</text>
</comment>
<evidence type="ECO:0000256" key="4">
    <source>
        <dbReference type="ARBA" id="ARBA00013229"/>
    </source>
</evidence>
<dbReference type="SUPFAM" id="SSF51126">
    <property type="entry name" value="Pectin lyase-like"/>
    <property type="match status" value="1"/>
</dbReference>
<evidence type="ECO:0000256" key="14">
    <source>
        <dbReference type="SAM" id="Phobius"/>
    </source>
</evidence>
<dbReference type="InterPro" id="IPR006501">
    <property type="entry name" value="Pectinesterase_inhib_dom"/>
</dbReference>
<comment type="function">
    <text evidence="11">Acts in the modification of cell walls via demethylesterification of cell wall pectin.</text>
</comment>
<dbReference type="InterPro" id="IPR033131">
    <property type="entry name" value="Pectinesterase_Asp_AS"/>
</dbReference>
<dbReference type="PANTHER" id="PTHR31707">
    <property type="entry name" value="PECTINESTERASE"/>
    <property type="match status" value="1"/>
</dbReference>